<keyword evidence="1" id="KW-0472">Membrane</keyword>
<keyword evidence="1" id="KW-1133">Transmembrane helix</keyword>
<dbReference type="RefSeq" id="WP_186343995.1">
    <property type="nucleotide sequence ID" value="NZ_JACMYC010000001.1"/>
</dbReference>
<gene>
    <name evidence="2" type="ORF">H7344_00005</name>
</gene>
<organism evidence="2 3">
    <name type="scientific">Nocardioides deserti</name>
    <dbReference type="NCBI Taxonomy" id="1588644"/>
    <lineage>
        <taxon>Bacteria</taxon>
        <taxon>Bacillati</taxon>
        <taxon>Actinomycetota</taxon>
        <taxon>Actinomycetes</taxon>
        <taxon>Propionibacteriales</taxon>
        <taxon>Nocardioidaceae</taxon>
        <taxon>Nocardioides</taxon>
    </lineage>
</organism>
<comment type="caution">
    <text evidence="2">The sequence shown here is derived from an EMBL/GenBank/DDBJ whole genome shotgun (WGS) entry which is preliminary data.</text>
</comment>
<keyword evidence="1" id="KW-0812">Transmembrane</keyword>
<feature type="transmembrane region" description="Helical" evidence="1">
    <location>
        <begin position="6"/>
        <end position="25"/>
    </location>
</feature>
<accession>A0ABR6U2M6</accession>
<name>A0ABR6U2M6_9ACTN</name>
<feature type="transmembrane region" description="Helical" evidence="1">
    <location>
        <begin position="32"/>
        <end position="50"/>
    </location>
</feature>
<protein>
    <submittedName>
        <fullName evidence="2">Uncharacterized protein</fullName>
    </submittedName>
</protein>
<evidence type="ECO:0000313" key="3">
    <source>
        <dbReference type="Proteomes" id="UP000604001"/>
    </source>
</evidence>
<feature type="transmembrane region" description="Helical" evidence="1">
    <location>
        <begin position="62"/>
        <end position="86"/>
    </location>
</feature>
<dbReference type="Proteomes" id="UP000604001">
    <property type="component" value="Unassembled WGS sequence"/>
</dbReference>
<sequence>MSAENIGQLVVVLVAFGAATALPAWTRAGERVFVPVTTGLLVLAGLLAAVPTSVVVDGRPLTAVLVVLGGLLAVAGGGPVTARVFALVDREDTGSSLDRAGRVLRGGAWIGALERAAIYATLVASWPEGLAVVLALKGLGRYPELRAEGEGTAERFIIGTFTSVLWAAACAAV</sequence>
<keyword evidence="3" id="KW-1185">Reference proteome</keyword>
<proteinExistence type="predicted"/>
<evidence type="ECO:0000313" key="2">
    <source>
        <dbReference type="EMBL" id="MBC2958672.1"/>
    </source>
</evidence>
<evidence type="ECO:0000256" key="1">
    <source>
        <dbReference type="SAM" id="Phobius"/>
    </source>
</evidence>
<feature type="non-terminal residue" evidence="2">
    <location>
        <position position="173"/>
    </location>
</feature>
<reference evidence="2 3" key="1">
    <citation type="submission" date="2020-08" db="EMBL/GenBank/DDBJ databases">
        <title>novel species in genus Nocardioides.</title>
        <authorList>
            <person name="Zhang G."/>
        </authorList>
    </citation>
    <scope>NUCLEOTIDE SEQUENCE [LARGE SCALE GENOMIC DNA]</scope>
    <source>
        <strain evidence="2 3">SC8A-24</strain>
    </source>
</reference>
<dbReference type="EMBL" id="JACMYC010000001">
    <property type="protein sequence ID" value="MBC2958672.1"/>
    <property type="molecule type" value="Genomic_DNA"/>
</dbReference>